<evidence type="ECO:0000313" key="8">
    <source>
        <dbReference type="Proteomes" id="UP000036902"/>
    </source>
</evidence>
<dbReference type="AlphaFoldDB" id="A0A127K7M6"/>
<dbReference type="STRING" id="1134435.AC731_014100"/>
<comment type="subcellular location">
    <subcellularLocation>
        <location evidence="1">Cell membrane</location>
        <topology evidence="1">Multi-pass membrane protein</topology>
    </subcellularLocation>
</comment>
<feature type="transmembrane region" description="Helical" evidence="6">
    <location>
        <begin position="29"/>
        <end position="49"/>
    </location>
</feature>
<keyword evidence="3 6" id="KW-0812">Transmembrane</keyword>
<feature type="transmembrane region" description="Helical" evidence="6">
    <location>
        <begin position="91"/>
        <end position="111"/>
    </location>
</feature>
<evidence type="ECO:0000256" key="1">
    <source>
        <dbReference type="ARBA" id="ARBA00004651"/>
    </source>
</evidence>
<gene>
    <name evidence="7" type="ORF">AC731_014100</name>
</gene>
<dbReference type="EMBL" id="CP014646">
    <property type="protein sequence ID" value="AMO37966.1"/>
    <property type="molecule type" value="Genomic_DNA"/>
</dbReference>
<evidence type="ECO:0000256" key="2">
    <source>
        <dbReference type="ARBA" id="ARBA00022475"/>
    </source>
</evidence>
<keyword evidence="2" id="KW-1003">Cell membrane</keyword>
<dbReference type="RefSeq" id="WP_048706995.1">
    <property type="nucleotide sequence ID" value="NZ_CP014646.1"/>
</dbReference>
<keyword evidence="8" id="KW-1185">Reference proteome</keyword>
<dbReference type="KEGG" id="thu:AC731_014100"/>
<organism evidence="7 8">
    <name type="scientific">Thauera humireducens</name>
    <dbReference type="NCBI Taxonomy" id="1134435"/>
    <lineage>
        <taxon>Bacteria</taxon>
        <taxon>Pseudomonadati</taxon>
        <taxon>Pseudomonadota</taxon>
        <taxon>Betaproteobacteria</taxon>
        <taxon>Rhodocyclales</taxon>
        <taxon>Zoogloeaceae</taxon>
        <taxon>Thauera</taxon>
    </lineage>
</organism>
<protein>
    <recommendedName>
        <fullName evidence="9">ATP synthase subunit I</fullName>
    </recommendedName>
</protein>
<dbReference type="GO" id="GO:0005886">
    <property type="term" value="C:plasma membrane"/>
    <property type="evidence" value="ECO:0007669"/>
    <property type="project" value="UniProtKB-SubCell"/>
</dbReference>
<dbReference type="Pfam" id="PF03899">
    <property type="entry name" value="ATP-synt_I"/>
    <property type="match status" value="1"/>
</dbReference>
<keyword evidence="5 6" id="KW-0472">Membrane</keyword>
<evidence type="ECO:0000256" key="5">
    <source>
        <dbReference type="ARBA" id="ARBA00023136"/>
    </source>
</evidence>
<reference evidence="8" key="1">
    <citation type="submission" date="2016-03" db="EMBL/GenBank/DDBJ databases">
        <authorList>
            <person name="Ma C."/>
            <person name="Zhou S."/>
            <person name="Yang G."/>
        </authorList>
    </citation>
    <scope>NUCLEOTIDE SEQUENCE [LARGE SCALE GENOMIC DNA]</scope>
    <source>
        <strain evidence="8">SgZ-1</strain>
    </source>
</reference>
<evidence type="ECO:0000256" key="6">
    <source>
        <dbReference type="SAM" id="Phobius"/>
    </source>
</evidence>
<evidence type="ECO:0008006" key="9">
    <source>
        <dbReference type="Google" id="ProtNLM"/>
    </source>
</evidence>
<proteinExistence type="predicted"/>
<feature type="transmembrane region" description="Helical" evidence="6">
    <location>
        <begin position="61"/>
        <end position="85"/>
    </location>
</feature>
<dbReference type="InterPro" id="IPR005598">
    <property type="entry name" value="ATP_synth_I"/>
</dbReference>
<accession>A0A127K7M6</accession>
<evidence type="ECO:0000313" key="7">
    <source>
        <dbReference type="EMBL" id="AMO37966.1"/>
    </source>
</evidence>
<evidence type="ECO:0000256" key="4">
    <source>
        <dbReference type="ARBA" id="ARBA00022989"/>
    </source>
</evidence>
<keyword evidence="4 6" id="KW-1133">Transmembrane helix</keyword>
<evidence type="ECO:0000256" key="3">
    <source>
        <dbReference type="ARBA" id="ARBA00022692"/>
    </source>
</evidence>
<sequence length="113" mass="11612">MLKAVLLQLGATILAVVISAALFGMRGAVSAAGGGLACVLPSWMFAMRLAAITRKAGTASVAAFVAGELFKVASIVGLLVLVWALYPALHWGAMLIGLILALKANLFAFLVKT</sequence>
<dbReference type="Proteomes" id="UP000036902">
    <property type="component" value="Chromosome"/>
</dbReference>
<name>A0A127K7M6_9RHOO</name>